<keyword evidence="3" id="KW-1185">Reference proteome</keyword>
<name>A0ABD1ETT7_HYPHA</name>
<comment type="caution">
    <text evidence="2">The sequence shown here is derived from an EMBL/GenBank/DDBJ whole genome shotgun (WGS) entry which is preliminary data.</text>
</comment>
<dbReference type="Proteomes" id="UP001566132">
    <property type="component" value="Unassembled WGS sequence"/>
</dbReference>
<sequence>MSQSAMDSIRDYLERIFSFLSKYQWIYVHKNINIFTDKVLLNFSKDWMRFFNILTVDELHGLVQGYIQDSAPEDLKCLINEIQFLNPKCDLKCPTLDSHSLPKNFGISLKKHHEISLLAPIINEICQETDCNLILDIGSGVGYLPHLLHETYNYQVLALEMSKQLIASALIKQKKFYPNSKDQVIFEEMFVNEDSIDAIDDLIKKHFGSGKKVCLTGLHACADLSVEIEKIFLKLQDVQAMVIMPCCYHRMIRKDDQSFNSFPVSHMVKTLFKNYKANGFIKEEFLRLACQQSYQCFLKMSKEEHLQHSIHSIRRALLEFVAKLENCSVRRIKRKSIRPESTTSTDIDKDFEEYLNNLTRTHRLLGNHVNHIKIDDEAFRFKMREKWTEQKNDCWQVEILMGLQAAIQPICETVILFDRVVFLKEKGVHCYKRKITDDEISPRCWAVIAKKNMSFC</sequence>
<evidence type="ECO:0000313" key="2">
    <source>
        <dbReference type="EMBL" id="KAL1502219.1"/>
    </source>
</evidence>
<evidence type="ECO:0000259" key="1">
    <source>
        <dbReference type="Pfam" id="PF13679"/>
    </source>
</evidence>
<evidence type="ECO:0000313" key="3">
    <source>
        <dbReference type="Proteomes" id="UP001566132"/>
    </source>
</evidence>
<reference evidence="2 3" key="1">
    <citation type="submission" date="2024-05" db="EMBL/GenBank/DDBJ databases">
        <title>Genetic variation in Jamaican populations of the coffee berry borer (Hypothenemus hampei).</title>
        <authorList>
            <person name="Errbii M."/>
            <person name="Myrie A."/>
        </authorList>
    </citation>
    <scope>NUCLEOTIDE SEQUENCE [LARGE SCALE GENOMIC DNA]</scope>
    <source>
        <strain evidence="2">JA-Hopewell-2020-01-JO</strain>
        <tissue evidence="2">Whole body</tissue>
    </source>
</reference>
<dbReference type="InterPro" id="IPR052220">
    <property type="entry name" value="METTL25"/>
</dbReference>
<feature type="domain" description="Methyltransferase" evidence="1">
    <location>
        <begin position="110"/>
        <end position="251"/>
    </location>
</feature>
<dbReference type="SUPFAM" id="SSF53335">
    <property type="entry name" value="S-adenosyl-L-methionine-dependent methyltransferases"/>
    <property type="match status" value="1"/>
</dbReference>
<dbReference type="EMBL" id="JBDJPC010000005">
    <property type="protein sequence ID" value="KAL1502219.1"/>
    <property type="molecule type" value="Genomic_DNA"/>
</dbReference>
<accession>A0ABD1ETT7</accession>
<dbReference type="Pfam" id="PF13679">
    <property type="entry name" value="Methyltransf_32"/>
    <property type="match status" value="1"/>
</dbReference>
<gene>
    <name evidence="2" type="ORF">ABEB36_007393</name>
</gene>
<dbReference type="InterPro" id="IPR029063">
    <property type="entry name" value="SAM-dependent_MTases_sf"/>
</dbReference>
<dbReference type="AlphaFoldDB" id="A0ABD1ETT7"/>
<dbReference type="PANTHER" id="PTHR12496:SF0">
    <property type="entry name" value="METHYLTRANSFERASE DOMAIN-CONTAINING PROTEIN"/>
    <property type="match status" value="1"/>
</dbReference>
<organism evidence="2 3">
    <name type="scientific">Hypothenemus hampei</name>
    <name type="common">Coffee berry borer</name>
    <dbReference type="NCBI Taxonomy" id="57062"/>
    <lineage>
        <taxon>Eukaryota</taxon>
        <taxon>Metazoa</taxon>
        <taxon>Ecdysozoa</taxon>
        <taxon>Arthropoda</taxon>
        <taxon>Hexapoda</taxon>
        <taxon>Insecta</taxon>
        <taxon>Pterygota</taxon>
        <taxon>Neoptera</taxon>
        <taxon>Endopterygota</taxon>
        <taxon>Coleoptera</taxon>
        <taxon>Polyphaga</taxon>
        <taxon>Cucujiformia</taxon>
        <taxon>Curculionidae</taxon>
        <taxon>Scolytinae</taxon>
        <taxon>Hypothenemus</taxon>
    </lineage>
</organism>
<proteinExistence type="predicted"/>
<dbReference type="InterPro" id="IPR025714">
    <property type="entry name" value="Methyltranfer_dom"/>
</dbReference>
<protein>
    <recommendedName>
        <fullName evidence="1">Methyltransferase domain-containing protein</fullName>
    </recommendedName>
</protein>
<dbReference type="PANTHER" id="PTHR12496">
    <property type="entry name" value="CGI-41 METHYLTRANSFERASE"/>
    <property type="match status" value="1"/>
</dbReference>